<comment type="caution">
    <text evidence="2">The sequence shown here is derived from an EMBL/GenBank/DDBJ whole genome shotgun (WGS) entry which is preliminary data.</text>
</comment>
<organism evidence="2 3">
    <name type="scientific">Ceratitis capitata</name>
    <name type="common">Mediterranean fruit fly</name>
    <name type="synonym">Tephritis capitata</name>
    <dbReference type="NCBI Taxonomy" id="7213"/>
    <lineage>
        <taxon>Eukaryota</taxon>
        <taxon>Metazoa</taxon>
        <taxon>Ecdysozoa</taxon>
        <taxon>Arthropoda</taxon>
        <taxon>Hexapoda</taxon>
        <taxon>Insecta</taxon>
        <taxon>Pterygota</taxon>
        <taxon>Neoptera</taxon>
        <taxon>Endopterygota</taxon>
        <taxon>Diptera</taxon>
        <taxon>Brachycera</taxon>
        <taxon>Muscomorpha</taxon>
        <taxon>Tephritoidea</taxon>
        <taxon>Tephritidae</taxon>
        <taxon>Ceratitis</taxon>
        <taxon>Ceratitis</taxon>
    </lineage>
</organism>
<dbReference type="EMBL" id="CAJHJT010000034">
    <property type="protein sequence ID" value="CAD7006462.1"/>
    <property type="molecule type" value="Genomic_DNA"/>
</dbReference>
<accession>A0A811V4B4</accession>
<reference evidence="2" key="1">
    <citation type="submission" date="2020-11" db="EMBL/GenBank/DDBJ databases">
        <authorList>
            <person name="Whitehead M."/>
        </authorList>
    </citation>
    <scope>NUCLEOTIDE SEQUENCE</scope>
    <source>
        <strain evidence="2">EGII</strain>
    </source>
</reference>
<dbReference type="PANTHER" id="PTHR20898:SF0">
    <property type="entry name" value="DAEDALUS ON 3-RELATED"/>
    <property type="match status" value="1"/>
</dbReference>
<evidence type="ECO:0000313" key="3">
    <source>
        <dbReference type="Proteomes" id="UP000606786"/>
    </source>
</evidence>
<proteinExistence type="predicted"/>
<dbReference type="PANTHER" id="PTHR20898">
    <property type="entry name" value="DAEDALUS ON 3-RELATED-RELATED"/>
    <property type="match status" value="1"/>
</dbReference>
<protein>
    <submittedName>
        <fullName evidence="2">(Mediterranean fruit fly) hypothetical protein</fullName>
    </submittedName>
</protein>
<dbReference type="Proteomes" id="UP000606786">
    <property type="component" value="Unassembled WGS sequence"/>
</dbReference>
<sequence length="183" mass="21436">MHGSRKILSLALVQLLFLSKFANPYLKFTNIKCSSLDKSYVVFQKCRLTVPKREQIAMSIYAKLLKLPVVNASVNLSLFKKASGFRPFLYNVSANFCEFMEHRKRFPFLEIFFDALLKESNINHTCPFNHDIIVKDMILQEKMFRRIPVPPGDYMFQLLVAAFNDWKADVKAYFTIRLNRDDH</sequence>
<dbReference type="SMART" id="SM00697">
    <property type="entry name" value="DM8"/>
    <property type="match status" value="1"/>
</dbReference>
<dbReference type="AlphaFoldDB" id="A0A811V4B4"/>
<feature type="signal peptide" evidence="1">
    <location>
        <begin position="1"/>
        <end position="24"/>
    </location>
</feature>
<evidence type="ECO:0000313" key="2">
    <source>
        <dbReference type="EMBL" id="CAD7006462.1"/>
    </source>
</evidence>
<evidence type="ECO:0000256" key="1">
    <source>
        <dbReference type="SAM" id="SignalP"/>
    </source>
</evidence>
<dbReference type="Pfam" id="PF06477">
    <property type="entry name" value="DUF1091"/>
    <property type="match status" value="1"/>
</dbReference>
<keyword evidence="3" id="KW-1185">Reference proteome</keyword>
<feature type="chain" id="PRO_5032689195" evidence="1">
    <location>
        <begin position="25"/>
        <end position="183"/>
    </location>
</feature>
<keyword evidence="1" id="KW-0732">Signal</keyword>
<dbReference type="OrthoDB" id="7789165at2759"/>
<dbReference type="InterPro" id="IPR010512">
    <property type="entry name" value="DUF1091"/>
</dbReference>
<gene>
    <name evidence="2" type="ORF">CCAP1982_LOCUS14780</name>
</gene>
<name>A0A811V4B4_CERCA</name>